<reference evidence="11" key="1">
    <citation type="journal article" date="2017" name="bioRxiv">
        <title>Comparative analysis of the genomes of Stylophora pistillata and Acropora digitifera provides evidence for extensive differences between species of corals.</title>
        <authorList>
            <person name="Voolstra C.R."/>
            <person name="Li Y."/>
            <person name="Liew Y.J."/>
            <person name="Baumgarten S."/>
            <person name="Zoccola D."/>
            <person name="Flot J.-F."/>
            <person name="Tambutte S."/>
            <person name="Allemand D."/>
            <person name="Aranda M."/>
        </authorList>
    </citation>
    <scope>NUCLEOTIDE SEQUENCE [LARGE SCALE GENOMIC DNA]</scope>
</reference>
<dbReference type="PANTHER" id="PTHR48021">
    <property type="match status" value="1"/>
</dbReference>
<dbReference type="GO" id="GO:0051119">
    <property type="term" value="F:sugar transmembrane transporter activity"/>
    <property type="evidence" value="ECO:0007669"/>
    <property type="project" value="InterPro"/>
</dbReference>
<feature type="transmembrane region" description="Helical" evidence="8">
    <location>
        <begin position="159"/>
        <end position="177"/>
    </location>
</feature>
<keyword evidence="5 8" id="KW-0472">Membrane</keyword>
<evidence type="ECO:0000256" key="2">
    <source>
        <dbReference type="ARBA" id="ARBA00022475"/>
    </source>
</evidence>
<feature type="transmembrane region" description="Helical" evidence="8">
    <location>
        <begin position="183"/>
        <end position="204"/>
    </location>
</feature>
<accession>A0A2B4SAE7</accession>
<feature type="transmembrane region" description="Helical" evidence="8">
    <location>
        <begin position="73"/>
        <end position="93"/>
    </location>
</feature>
<dbReference type="OrthoDB" id="6612291at2759"/>
<evidence type="ECO:0000256" key="1">
    <source>
        <dbReference type="ARBA" id="ARBA00004651"/>
    </source>
</evidence>
<dbReference type="CDD" id="cd17358">
    <property type="entry name" value="MFS_GLUT6_8_Class3_like"/>
    <property type="match status" value="1"/>
</dbReference>
<dbReference type="PRINTS" id="PR00171">
    <property type="entry name" value="SUGRTRNSPORT"/>
</dbReference>
<dbReference type="InterPro" id="IPR005829">
    <property type="entry name" value="Sugar_transporter_CS"/>
</dbReference>
<dbReference type="GO" id="GO:0005886">
    <property type="term" value="C:plasma membrane"/>
    <property type="evidence" value="ECO:0007669"/>
    <property type="project" value="UniProtKB-SubCell"/>
</dbReference>
<feature type="domain" description="Major facilitator superfamily (MFS) profile" evidence="9">
    <location>
        <begin position="29"/>
        <end position="472"/>
    </location>
</feature>
<keyword evidence="4 8" id="KW-1133">Transmembrane helix</keyword>
<gene>
    <name evidence="10" type="primary">Slc2a8</name>
    <name evidence="10" type="ORF">AWC38_SpisGene9242</name>
</gene>
<feature type="transmembrane region" description="Helical" evidence="8">
    <location>
        <begin position="273"/>
        <end position="295"/>
    </location>
</feature>
<dbReference type="InterPro" id="IPR020846">
    <property type="entry name" value="MFS_dom"/>
</dbReference>
<feature type="transmembrane region" description="Helical" evidence="8">
    <location>
        <begin position="418"/>
        <end position="437"/>
    </location>
</feature>
<feature type="transmembrane region" description="Helical" evidence="8">
    <location>
        <begin position="126"/>
        <end position="147"/>
    </location>
</feature>
<dbReference type="InterPro" id="IPR036259">
    <property type="entry name" value="MFS_trans_sf"/>
</dbReference>
<name>A0A2B4SAE7_STYPI</name>
<comment type="caution">
    <text evidence="10">The sequence shown here is derived from an EMBL/GenBank/DDBJ whole genome shotgun (WGS) entry which is preliminary data.</text>
</comment>
<dbReference type="PROSITE" id="PS00217">
    <property type="entry name" value="SUGAR_TRANSPORT_2"/>
    <property type="match status" value="1"/>
</dbReference>
<keyword evidence="2" id="KW-1003">Cell membrane</keyword>
<dbReference type="InterPro" id="IPR044775">
    <property type="entry name" value="MFS_ERD6/Tret1-like"/>
</dbReference>
<feature type="transmembrane region" description="Helical" evidence="8">
    <location>
        <begin position="381"/>
        <end position="406"/>
    </location>
</feature>
<keyword evidence="3 8" id="KW-0812">Transmembrane</keyword>
<dbReference type="Proteomes" id="UP000225706">
    <property type="component" value="Unassembled WGS sequence"/>
</dbReference>
<sequence>MAEREKEFTTSIQSNEMVPNDRVGRTILATFIAALGPLSFGYCLAYSSSALEDLVDHGGSASAFKLTSGQGSWFSSLVTIGAIFGSPLGGWAIDKFGRKSTIMLCVIPFVLGWLLISFAHNVAMLYTGRIITGMGCGVISLAVPVYIAEIAPARLRGTLGSVNQLAVTLGLLTAYAVGVKCHWKWLAITGAVPPTILIILMFTMPETPRWCLAKNKRKEALDSLRWFRGPSADIENECFIIESTLERQETLKLQDWLSPVIAKPLIISLGLMVFQQFCGVNAVLFNAAHIFAVAGFKDGKLVSIAVGLVQFVGTALACLIMDKAGRRILLLTTAIGMCVSLAALGVYFEIYIPPEGEGSASETVSLLGSISHSVPAKKISWLSILCIVLFNLMFALAWGPVPWLVMSEIFPLRARGPASSFATMANWTLAFVVTKTFQSMVVALSNQGVYWFYAGFCFVSFIFVFLLMPETKGKTLEEIEAMFDKKNSEYERLH</sequence>
<evidence type="ECO:0000256" key="3">
    <source>
        <dbReference type="ARBA" id="ARBA00022692"/>
    </source>
</evidence>
<feature type="transmembrane region" description="Helical" evidence="8">
    <location>
        <begin position="328"/>
        <end position="348"/>
    </location>
</feature>
<dbReference type="InterPro" id="IPR003663">
    <property type="entry name" value="Sugar/inositol_transpt"/>
</dbReference>
<dbReference type="AlphaFoldDB" id="A0A2B4SAE7"/>
<evidence type="ECO:0000256" key="6">
    <source>
        <dbReference type="ARBA" id="ARBA00023180"/>
    </source>
</evidence>
<dbReference type="PROSITE" id="PS50850">
    <property type="entry name" value="MFS"/>
    <property type="match status" value="1"/>
</dbReference>
<keyword evidence="11" id="KW-1185">Reference proteome</keyword>
<evidence type="ECO:0000313" key="10">
    <source>
        <dbReference type="EMBL" id="PFX26079.1"/>
    </source>
</evidence>
<proteinExistence type="inferred from homology"/>
<evidence type="ECO:0000256" key="7">
    <source>
        <dbReference type="RuleBase" id="RU003346"/>
    </source>
</evidence>
<keyword evidence="10" id="KW-0762">Sugar transport</keyword>
<evidence type="ECO:0000256" key="4">
    <source>
        <dbReference type="ARBA" id="ARBA00022989"/>
    </source>
</evidence>
<organism evidence="10 11">
    <name type="scientific">Stylophora pistillata</name>
    <name type="common">Smooth cauliflower coral</name>
    <dbReference type="NCBI Taxonomy" id="50429"/>
    <lineage>
        <taxon>Eukaryota</taxon>
        <taxon>Metazoa</taxon>
        <taxon>Cnidaria</taxon>
        <taxon>Anthozoa</taxon>
        <taxon>Hexacorallia</taxon>
        <taxon>Scleractinia</taxon>
        <taxon>Astrocoeniina</taxon>
        <taxon>Pocilloporidae</taxon>
        <taxon>Stylophora</taxon>
    </lineage>
</organism>
<dbReference type="PANTHER" id="PTHR48021:SF1">
    <property type="entry name" value="GH07001P-RELATED"/>
    <property type="match status" value="1"/>
</dbReference>
<dbReference type="InterPro" id="IPR050549">
    <property type="entry name" value="MFS_Trehalose_Transporter"/>
</dbReference>
<feature type="transmembrane region" description="Helical" evidence="8">
    <location>
        <begin position="100"/>
        <end position="120"/>
    </location>
</feature>
<dbReference type="Gene3D" id="1.20.1250.20">
    <property type="entry name" value="MFS general substrate transporter like domains"/>
    <property type="match status" value="1"/>
</dbReference>
<keyword evidence="6" id="KW-0325">Glycoprotein</keyword>
<evidence type="ECO:0000259" key="9">
    <source>
        <dbReference type="PROSITE" id="PS50850"/>
    </source>
</evidence>
<dbReference type="NCBIfam" id="TIGR00879">
    <property type="entry name" value="SP"/>
    <property type="match status" value="1"/>
</dbReference>
<dbReference type="InterPro" id="IPR005828">
    <property type="entry name" value="MFS_sugar_transport-like"/>
</dbReference>
<comment type="subcellular location">
    <subcellularLocation>
        <location evidence="1">Cell membrane</location>
        <topology evidence="1">Multi-pass membrane protein</topology>
    </subcellularLocation>
</comment>
<feature type="transmembrane region" description="Helical" evidence="8">
    <location>
        <begin position="449"/>
        <end position="468"/>
    </location>
</feature>
<evidence type="ECO:0000313" key="11">
    <source>
        <dbReference type="Proteomes" id="UP000225706"/>
    </source>
</evidence>
<dbReference type="FunFam" id="1.20.1250.20:FF:000055">
    <property type="entry name" value="Facilitated trehalose transporter Tret1-2 homolog"/>
    <property type="match status" value="1"/>
</dbReference>
<protein>
    <submittedName>
        <fullName evidence="10">Solute carrier family 2, facilitated glucose transporter member 8</fullName>
    </submittedName>
</protein>
<feature type="transmembrane region" description="Helical" evidence="8">
    <location>
        <begin position="301"/>
        <end position="321"/>
    </location>
</feature>
<evidence type="ECO:0000256" key="8">
    <source>
        <dbReference type="SAM" id="Phobius"/>
    </source>
</evidence>
<keyword evidence="7" id="KW-0813">Transport</keyword>
<dbReference type="SUPFAM" id="SSF103473">
    <property type="entry name" value="MFS general substrate transporter"/>
    <property type="match status" value="1"/>
</dbReference>
<comment type="similarity">
    <text evidence="7">Belongs to the major facilitator superfamily. Sugar transporter (TC 2.A.1.1) family.</text>
</comment>
<feature type="transmembrane region" description="Helical" evidence="8">
    <location>
        <begin position="27"/>
        <end position="47"/>
    </location>
</feature>
<dbReference type="Pfam" id="PF00083">
    <property type="entry name" value="Sugar_tr"/>
    <property type="match status" value="1"/>
</dbReference>
<dbReference type="EMBL" id="LSMT01000134">
    <property type="protein sequence ID" value="PFX26079.1"/>
    <property type="molecule type" value="Genomic_DNA"/>
</dbReference>
<evidence type="ECO:0000256" key="5">
    <source>
        <dbReference type="ARBA" id="ARBA00023136"/>
    </source>
</evidence>
<dbReference type="STRING" id="50429.A0A2B4SAE7"/>